<dbReference type="EMBL" id="AOGZ02000013">
    <property type="protein sequence ID" value="EOQ97626.1"/>
    <property type="molecule type" value="Genomic_DNA"/>
</dbReference>
<dbReference type="STRING" id="1218599.LEP1GSC195_0192"/>
<evidence type="ECO:0000313" key="2">
    <source>
        <dbReference type="Proteomes" id="UP000013984"/>
    </source>
</evidence>
<proteinExistence type="predicted"/>
<dbReference type="Proteomes" id="UP000013984">
    <property type="component" value="Unassembled WGS sequence"/>
</dbReference>
<gene>
    <name evidence="1" type="ORF">LEP1GSC195_0192</name>
</gene>
<reference evidence="1" key="1">
    <citation type="submission" date="2013-04" db="EMBL/GenBank/DDBJ databases">
        <authorList>
            <person name="Harkins D.M."/>
            <person name="Durkin A.S."/>
            <person name="Brinkac L.M."/>
            <person name="Haft D.H."/>
            <person name="Selengut J.D."/>
            <person name="Sanka R."/>
            <person name="DePew J."/>
            <person name="Purushe J."/>
            <person name="Galloway R.L."/>
            <person name="Vinetz J.M."/>
            <person name="Sutton G.G."/>
            <person name="Nierman W.C."/>
            <person name="Fouts D.E."/>
        </authorList>
    </citation>
    <scope>NUCLEOTIDE SEQUENCE [LARGE SCALE GENOMIC DNA]</scope>
    <source>
        <strain evidence="1">CDC</strain>
    </source>
</reference>
<dbReference type="AlphaFoldDB" id="R9A606"/>
<protein>
    <submittedName>
        <fullName evidence="1">Uncharacterized protein</fullName>
    </submittedName>
</protein>
<sequence length="44" mass="4995">MKTEKKRHNPEKIPSLASFVPGLMHTGVNLEEKKSGIREGWVHP</sequence>
<keyword evidence="2" id="KW-1185">Reference proteome</keyword>
<organism evidence="1 2">
    <name type="scientific">Leptospira wolbachii serovar Codice str. CDC</name>
    <dbReference type="NCBI Taxonomy" id="1218599"/>
    <lineage>
        <taxon>Bacteria</taxon>
        <taxon>Pseudomonadati</taxon>
        <taxon>Spirochaetota</taxon>
        <taxon>Spirochaetia</taxon>
        <taxon>Leptospirales</taxon>
        <taxon>Leptospiraceae</taxon>
        <taxon>Leptospira</taxon>
    </lineage>
</organism>
<evidence type="ECO:0000313" key="1">
    <source>
        <dbReference type="EMBL" id="EOQ97626.1"/>
    </source>
</evidence>
<comment type="caution">
    <text evidence="1">The sequence shown here is derived from an EMBL/GenBank/DDBJ whole genome shotgun (WGS) entry which is preliminary data.</text>
</comment>
<name>R9A606_9LEPT</name>
<accession>R9A606</accession>